<name>F5SX11_9GAMM</name>
<organism evidence="2 3">
    <name type="scientific">Methylophaga aminisulfidivorans MP</name>
    <dbReference type="NCBI Taxonomy" id="1026882"/>
    <lineage>
        <taxon>Bacteria</taxon>
        <taxon>Pseudomonadati</taxon>
        <taxon>Pseudomonadota</taxon>
        <taxon>Gammaproteobacteria</taxon>
        <taxon>Thiotrichales</taxon>
        <taxon>Piscirickettsiaceae</taxon>
        <taxon>Methylophaga</taxon>
    </lineage>
</organism>
<protein>
    <recommendedName>
        <fullName evidence="1">Zinc finger CGNR domain-containing protein</fullName>
    </recommendedName>
</protein>
<accession>F5SX11</accession>
<dbReference type="InterPro" id="IPR021005">
    <property type="entry name" value="Znf_CGNR"/>
</dbReference>
<evidence type="ECO:0000313" key="3">
    <source>
        <dbReference type="Proteomes" id="UP000003544"/>
    </source>
</evidence>
<dbReference type="SUPFAM" id="SSF160904">
    <property type="entry name" value="Jann2411-like"/>
    <property type="match status" value="1"/>
</dbReference>
<reference evidence="2 3" key="1">
    <citation type="journal article" date="2011" name="J. Bacteriol.">
        <title>Draft genome sequence of Methylophaga aminisulfidivorans MP T.</title>
        <authorList>
            <person name="Han G.H."/>
            <person name="Kim W."/>
            <person name="Chun J."/>
            <person name="Kim S.W."/>
        </authorList>
    </citation>
    <scope>NUCLEOTIDE SEQUENCE [LARGE SCALE GENOMIC DNA]</scope>
    <source>
        <strain evidence="3">MP(T)</strain>
    </source>
</reference>
<feature type="domain" description="Zinc finger CGNR" evidence="1">
    <location>
        <begin position="150"/>
        <end position="191"/>
    </location>
</feature>
<dbReference type="STRING" id="1026882.MAMP_01898"/>
<dbReference type="PANTHER" id="PTHR35525">
    <property type="entry name" value="BLL6575 PROTEIN"/>
    <property type="match status" value="1"/>
</dbReference>
<proteinExistence type="predicted"/>
<gene>
    <name evidence="2" type="ORF">MAMP_01898</name>
</gene>
<dbReference type="RefSeq" id="WP_007144790.1">
    <property type="nucleotide sequence ID" value="NZ_AFIG01000001.1"/>
</dbReference>
<dbReference type="eggNOG" id="COG5516">
    <property type="taxonomic scope" value="Bacteria"/>
</dbReference>
<dbReference type="AlphaFoldDB" id="F5SX11"/>
<dbReference type="Gene3D" id="1.10.3300.10">
    <property type="entry name" value="Jann2411-like domain"/>
    <property type="match status" value="1"/>
</dbReference>
<comment type="caution">
    <text evidence="2">The sequence shown here is derived from an EMBL/GenBank/DDBJ whole genome shotgun (WGS) entry which is preliminary data.</text>
</comment>
<dbReference type="EMBL" id="AFIG01000001">
    <property type="protein sequence ID" value="EGL54904.1"/>
    <property type="molecule type" value="Genomic_DNA"/>
</dbReference>
<evidence type="ECO:0000259" key="1">
    <source>
        <dbReference type="Pfam" id="PF11706"/>
    </source>
</evidence>
<dbReference type="OrthoDB" id="9808437at2"/>
<dbReference type="PANTHER" id="PTHR35525:SF3">
    <property type="entry name" value="BLL6575 PROTEIN"/>
    <property type="match status" value="1"/>
</dbReference>
<dbReference type="InterPro" id="IPR023286">
    <property type="entry name" value="ABATE_dom_sf"/>
</dbReference>
<dbReference type="Proteomes" id="UP000003544">
    <property type="component" value="Unassembled WGS sequence"/>
</dbReference>
<keyword evidence="3" id="KW-1185">Reference proteome</keyword>
<sequence>MTDLAGIKKEPIVIADHLALDMLNTVAIVDKQQADFWQTDEDVVYWLKTVAGIKLRSYQSFKQGEILETARELREVIRKLVVKKKADSLNSIKPIEPFLDASLSWISLQKNAEGQWHQHRCYKQDTVKQVFGPITEAAAALLAEVDFNLVRVCEHDECILWFLDRTKTHKRRWCSMALCGNRHKVAKHRKQKAQ</sequence>
<dbReference type="Pfam" id="PF11706">
    <property type="entry name" value="zf-CGNR"/>
    <property type="match status" value="1"/>
</dbReference>
<dbReference type="InterPro" id="IPR010852">
    <property type="entry name" value="ABATE"/>
</dbReference>
<dbReference type="Pfam" id="PF07336">
    <property type="entry name" value="ABATE"/>
    <property type="match status" value="1"/>
</dbReference>
<evidence type="ECO:0000313" key="2">
    <source>
        <dbReference type="EMBL" id="EGL54904.1"/>
    </source>
</evidence>